<reference evidence="2 3" key="1">
    <citation type="journal article" date="2015" name="Biotechnol. Bioeng.">
        <title>Genome sequence and phenotypic characterization of Caulobacter segnis.</title>
        <authorList>
            <person name="Patel S."/>
            <person name="Fletcher B."/>
            <person name="Scott D.C."/>
            <person name="Ely B."/>
        </authorList>
    </citation>
    <scope>NUCLEOTIDE SEQUENCE [LARGE SCALE GENOMIC DNA]</scope>
    <source>
        <strain evidence="2 3">ERI-2</strain>
    </source>
</reference>
<sequence>MKNSLKEALKMPEIKCDSCGKTFKIKKLKTKWINDSVQRIYFICPYCKKEYTSFYKDKRIRKNIKKIDDLQRQYDEIVQENKEIMQELREKYEA</sequence>
<accession>A0A170NKM5</accession>
<dbReference type="RefSeq" id="WP_063554406.1">
    <property type="nucleotide sequence ID" value="NZ_LITT01000007.1"/>
</dbReference>
<dbReference type="Proteomes" id="UP000077407">
    <property type="component" value="Unassembled WGS sequence"/>
</dbReference>
<evidence type="ECO:0000313" key="3">
    <source>
        <dbReference type="Proteomes" id="UP000077407"/>
    </source>
</evidence>
<name>A0A170NKM5_9CLOT</name>
<evidence type="ECO:0000313" key="2">
    <source>
        <dbReference type="EMBL" id="OAA91250.1"/>
    </source>
</evidence>
<evidence type="ECO:0000256" key="1">
    <source>
        <dbReference type="SAM" id="Coils"/>
    </source>
</evidence>
<protein>
    <recommendedName>
        <fullName evidence="4">Transglycosylase</fullName>
    </recommendedName>
</protein>
<dbReference type="EMBL" id="LITT01000007">
    <property type="protein sequence ID" value="OAA91250.1"/>
    <property type="molecule type" value="Genomic_DNA"/>
</dbReference>
<proteinExistence type="predicted"/>
<dbReference type="PATRIC" id="fig|1538.10.peg.1315"/>
<evidence type="ECO:0008006" key="4">
    <source>
        <dbReference type="Google" id="ProtNLM"/>
    </source>
</evidence>
<keyword evidence="1" id="KW-0175">Coiled coil</keyword>
<gene>
    <name evidence="2" type="ORF">WY13_00815</name>
</gene>
<organism evidence="2 3">
    <name type="scientific">Clostridium ljungdahlii</name>
    <dbReference type="NCBI Taxonomy" id="1538"/>
    <lineage>
        <taxon>Bacteria</taxon>
        <taxon>Bacillati</taxon>
        <taxon>Bacillota</taxon>
        <taxon>Clostridia</taxon>
        <taxon>Eubacteriales</taxon>
        <taxon>Clostridiaceae</taxon>
        <taxon>Clostridium</taxon>
    </lineage>
</organism>
<dbReference type="AlphaFoldDB" id="A0A170NKM5"/>
<comment type="caution">
    <text evidence="2">The sequence shown here is derived from an EMBL/GenBank/DDBJ whole genome shotgun (WGS) entry which is preliminary data.</text>
</comment>
<feature type="coiled-coil region" evidence="1">
    <location>
        <begin position="60"/>
        <end position="94"/>
    </location>
</feature>